<reference evidence="1" key="1">
    <citation type="submission" date="2015-04" db="EMBL/GenBank/DDBJ databases">
        <title>The genome sequence of the plant pathogenic Rhizarian Plasmodiophora brassicae reveals insights in its biotrophic life cycle and the origin of chitin synthesis.</title>
        <authorList>
            <person name="Schwelm A."/>
            <person name="Fogelqvist J."/>
            <person name="Knaust A."/>
            <person name="Julke S."/>
            <person name="Lilja T."/>
            <person name="Dhandapani V."/>
            <person name="Bonilla-Rosso G."/>
            <person name="Karlsson M."/>
            <person name="Shevchenko A."/>
            <person name="Choi S.R."/>
            <person name="Kim H.G."/>
            <person name="Park J.Y."/>
            <person name="Lim Y.P."/>
            <person name="Ludwig-Muller J."/>
            <person name="Dixelius C."/>
        </authorList>
    </citation>
    <scope>NUCLEOTIDE SEQUENCE</scope>
    <source>
        <tissue evidence="1">Potato root galls</tissue>
    </source>
</reference>
<dbReference type="EMBL" id="HACM01011295">
    <property type="protein sequence ID" value="CRZ11737.1"/>
    <property type="molecule type" value="Transcribed_RNA"/>
</dbReference>
<accession>A0A0H5RDU6</accession>
<protein>
    <submittedName>
        <fullName evidence="1">Uncharacterized protein</fullName>
    </submittedName>
</protein>
<organism evidence="1">
    <name type="scientific">Spongospora subterranea</name>
    <dbReference type="NCBI Taxonomy" id="70186"/>
    <lineage>
        <taxon>Eukaryota</taxon>
        <taxon>Sar</taxon>
        <taxon>Rhizaria</taxon>
        <taxon>Endomyxa</taxon>
        <taxon>Phytomyxea</taxon>
        <taxon>Plasmodiophorida</taxon>
        <taxon>Plasmodiophoridae</taxon>
        <taxon>Spongospora</taxon>
    </lineage>
</organism>
<evidence type="ECO:0000313" key="1">
    <source>
        <dbReference type="EMBL" id="CRZ11737.1"/>
    </source>
</evidence>
<feature type="non-terminal residue" evidence="1">
    <location>
        <position position="106"/>
    </location>
</feature>
<sequence length="106" mass="12193">MRCNRFGSLTIVVVASESMMYSKNPTYLVLPSRVRPARNTCIHRAVLALVESRHCLRYCSPPVVSPFWTSIGSRVEEKRLYRRIRQLKHGQRTTARVFAETKKAGN</sequence>
<name>A0A0H5RDU6_9EUKA</name>
<proteinExistence type="predicted"/>
<dbReference type="AlphaFoldDB" id="A0A0H5RDU6"/>